<evidence type="ECO:0000259" key="4">
    <source>
        <dbReference type="Pfam" id="PF09177"/>
    </source>
</evidence>
<feature type="non-terminal residue" evidence="5">
    <location>
        <position position="197"/>
    </location>
</feature>
<feature type="compositionally biased region" description="Gly residues" evidence="3">
    <location>
        <begin position="187"/>
        <end position="197"/>
    </location>
</feature>
<dbReference type="GO" id="GO:0016020">
    <property type="term" value="C:membrane"/>
    <property type="evidence" value="ECO:0007669"/>
    <property type="project" value="InterPro"/>
</dbReference>
<keyword evidence="1" id="KW-0813">Transport</keyword>
<dbReference type="Pfam" id="PF09177">
    <property type="entry name" value="STX6_10_61_N"/>
    <property type="match status" value="1"/>
</dbReference>
<comment type="caution">
    <text evidence="5">The sequence shown here is derived from an EMBL/GenBank/DDBJ whole genome shotgun (WGS) entry which is preliminary data.</text>
</comment>
<dbReference type="OrthoDB" id="29755at2759"/>
<accession>A0A6A4XYB5</accession>
<evidence type="ECO:0000256" key="1">
    <source>
        <dbReference type="ARBA" id="ARBA00022927"/>
    </source>
</evidence>
<evidence type="ECO:0000313" key="5">
    <source>
        <dbReference type="EMBL" id="KAF0687297.1"/>
    </source>
</evidence>
<dbReference type="GO" id="GO:0048193">
    <property type="term" value="P:Golgi vesicle transport"/>
    <property type="evidence" value="ECO:0007669"/>
    <property type="project" value="InterPro"/>
</dbReference>
<feature type="region of interest" description="Disordered" evidence="3">
    <location>
        <begin position="166"/>
        <end position="197"/>
    </location>
</feature>
<reference evidence="5" key="1">
    <citation type="submission" date="2019-06" db="EMBL/GenBank/DDBJ databases">
        <title>Genomics analysis of Aphanomyces spp. identifies a new class of oomycete effector associated with host adaptation.</title>
        <authorList>
            <person name="Gaulin E."/>
        </authorList>
    </citation>
    <scope>NUCLEOTIDE SEQUENCE</scope>
    <source>
        <strain evidence="5">CBS 578.67</strain>
    </source>
</reference>
<dbReference type="Gene3D" id="1.20.58.90">
    <property type="match status" value="1"/>
</dbReference>
<organism evidence="5">
    <name type="scientific">Aphanomyces stellatus</name>
    <dbReference type="NCBI Taxonomy" id="120398"/>
    <lineage>
        <taxon>Eukaryota</taxon>
        <taxon>Sar</taxon>
        <taxon>Stramenopiles</taxon>
        <taxon>Oomycota</taxon>
        <taxon>Saprolegniomycetes</taxon>
        <taxon>Saprolegniales</taxon>
        <taxon>Verrucalvaceae</taxon>
        <taxon>Aphanomyces</taxon>
    </lineage>
</organism>
<dbReference type="GO" id="GO:0015031">
    <property type="term" value="P:protein transport"/>
    <property type="evidence" value="ECO:0007669"/>
    <property type="project" value="UniProtKB-KW"/>
</dbReference>
<comment type="subcellular location">
    <subcellularLocation>
        <location evidence="2">Endomembrane system</location>
        <topology evidence="2">Single-pass type IV membrane protein</topology>
    </subcellularLocation>
</comment>
<feature type="compositionally biased region" description="Low complexity" evidence="3">
    <location>
        <begin position="166"/>
        <end position="178"/>
    </location>
</feature>
<name>A0A6A4XYB5_9STRA</name>
<dbReference type="GO" id="GO:0012505">
    <property type="term" value="C:endomembrane system"/>
    <property type="evidence" value="ECO:0007669"/>
    <property type="project" value="UniProtKB-SubCell"/>
</dbReference>
<dbReference type="EMBL" id="VJMH01006941">
    <property type="protein sequence ID" value="KAF0687297.1"/>
    <property type="molecule type" value="Genomic_DNA"/>
</dbReference>
<dbReference type="InterPro" id="IPR015260">
    <property type="entry name" value="Syntaxin-6/10/61_N"/>
</dbReference>
<dbReference type="SUPFAM" id="SSF47661">
    <property type="entry name" value="t-snare proteins"/>
    <property type="match status" value="1"/>
</dbReference>
<protein>
    <recommendedName>
        <fullName evidence="4">Syntaxin 6/10/61 N-terminal domain-containing protein</fullName>
    </recommendedName>
</protein>
<dbReference type="AlphaFoldDB" id="A0A6A4XYB5"/>
<feature type="region of interest" description="Disordered" evidence="3">
    <location>
        <begin position="59"/>
        <end position="78"/>
    </location>
</feature>
<keyword evidence="1" id="KW-0653">Protein transport</keyword>
<gene>
    <name evidence="5" type="ORF">As57867_020895</name>
</gene>
<dbReference type="InterPro" id="IPR010989">
    <property type="entry name" value="SNARE"/>
</dbReference>
<sequence>MSRELDGLLDTLAKINVEMGGQETREGVAVKKGDRFGELRVKISERLHALKMNLNEMSQPVSTKKPMHPREKIQQQQAVRNDLQSLEEDLEELRSVHEAEAKKKKSKLSKEEMQIRKDFVDQYTAELAFVKEQAANAYLKASPNRSPNATGGHGYDRAALFGTAAAAGSAPGGQSAFAEGFNHAARGSGGGGGGGGG</sequence>
<evidence type="ECO:0000256" key="3">
    <source>
        <dbReference type="SAM" id="MobiDB-lite"/>
    </source>
</evidence>
<proteinExistence type="predicted"/>
<feature type="domain" description="Syntaxin 6/10/61 N-terminal" evidence="4">
    <location>
        <begin position="36"/>
        <end position="128"/>
    </location>
</feature>
<evidence type="ECO:0000256" key="2">
    <source>
        <dbReference type="ARBA" id="ARBA00046280"/>
    </source>
</evidence>